<feature type="region of interest" description="Disordered" evidence="1">
    <location>
        <begin position="1"/>
        <end position="31"/>
    </location>
</feature>
<name>A0ABQ4ZTZ6_9ASTR</name>
<gene>
    <name evidence="2" type="ORF">Tco_0774864</name>
</gene>
<feature type="region of interest" description="Disordered" evidence="1">
    <location>
        <begin position="398"/>
        <end position="422"/>
    </location>
</feature>
<evidence type="ECO:0000313" key="2">
    <source>
        <dbReference type="EMBL" id="GJS92228.1"/>
    </source>
</evidence>
<reference evidence="2" key="1">
    <citation type="journal article" date="2022" name="Int. J. Mol. Sci.">
        <title>Draft Genome of Tanacetum Coccineum: Genomic Comparison of Closely Related Tanacetum-Family Plants.</title>
        <authorList>
            <person name="Yamashiro T."/>
            <person name="Shiraishi A."/>
            <person name="Nakayama K."/>
            <person name="Satake H."/>
        </authorList>
    </citation>
    <scope>NUCLEOTIDE SEQUENCE</scope>
</reference>
<dbReference type="Proteomes" id="UP001151760">
    <property type="component" value="Unassembled WGS sequence"/>
</dbReference>
<organism evidence="2 3">
    <name type="scientific">Tanacetum coccineum</name>
    <dbReference type="NCBI Taxonomy" id="301880"/>
    <lineage>
        <taxon>Eukaryota</taxon>
        <taxon>Viridiplantae</taxon>
        <taxon>Streptophyta</taxon>
        <taxon>Embryophyta</taxon>
        <taxon>Tracheophyta</taxon>
        <taxon>Spermatophyta</taxon>
        <taxon>Magnoliopsida</taxon>
        <taxon>eudicotyledons</taxon>
        <taxon>Gunneridae</taxon>
        <taxon>Pentapetalae</taxon>
        <taxon>asterids</taxon>
        <taxon>campanulids</taxon>
        <taxon>Asterales</taxon>
        <taxon>Asteraceae</taxon>
        <taxon>Asteroideae</taxon>
        <taxon>Anthemideae</taxon>
        <taxon>Anthemidinae</taxon>
        <taxon>Tanacetum</taxon>
    </lineage>
</organism>
<feature type="region of interest" description="Disordered" evidence="1">
    <location>
        <begin position="221"/>
        <end position="242"/>
    </location>
</feature>
<feature type="compositionally biased region" description="Polar residues" evidence="1">
    <location>
        <begin position="12"/>
        <end position="31"/>
    </location>
</feature>
<feature type="compositionally biased region" description="Basic residues" evidence="1">
    <location>
        <begin position="230"/>
        <end position="240"/>
    </location>
</feature>
<protein>
    <recommendedName>
        <fullName evidence="4">Synaptobrevin, longin-like domain protein</fullName>
    </recommendedName>
</protein>
<dbReference type="EMBL" id="BQNB010011566">
    <property type="protein sequence ID" value="GJS92228.1"/>
    <property type="molecule type" value="Genomic_DNA"/>
</dbReference>
<evidence type="ECO:0008006" key="4">
    <source>
        <dbReference type="Google" id="ProtNLM"/>
    </source>
</evidence>
<evidence type="ECO:0000256" key="1">
    <source>
        <dbReference type="SAM" id="MobiDB-lite"/>
    </source>
</evidence>
<reference evidence="2" key="2">
    <citation type="submission" date="2022-01" db="EMBL/GenBank/DDBJ databases">
        <authorList>
            <person name="Yamashiro T."/>
            <person name="Shiraishi A."/>
            <person name="Satake H."/>
            <person name="Nakayama K."/>
        </authorList>
    </citation>
    <scope>NUCLEOTIDE SEQUENCE</scope>
</reference>
<sequence length="422" mass="46903">MYSPQKFHESCTKLSTETTPPGRSIGQNNCATTPSHLTTNPVTTTALIMSHRCDSPVIDPPLSSPLFWSTAKTKTTNNETQIYAKVIGKSVVVTESSVRSDLQFNDEDGATCLTNVEIFENLALMGYERDSDKLSFEKALFSPHWKYLIHTILHCLSSKSTAWNEFSTNVTSVVICLAKGQKFNFSKLIFDEEAKGSGQPSEPQPTPSPAQSFHEEQLFDIPSSSQPQKTQKHRKGRKLSNRVLDLEKAMTAQAKEIAILKKRVKKLEKRKRLRTQGLKLFKIGTSKRRSLDKEDESKHGRNLNARLISEEDDFDDGFDVVRDEGVTHVEGDVEQVVIDAAEVVNAGVSVSTAEPKTPPTTTTTTLLEDDEVTVAATLVQMSETSKAKSIVFEDVEESAKEQREGKALMVEEDVLPPKKTQK</sequence>
<evidence type="ECO:0000313" key="3">
    <source>
        <dbReference type="Proteomes" id="UP001151760"/>
    </source>
</evidence>
<keyword evidence="3" id="KW-1185">Reference proteome</keyword>
<feature type="region of interest" description="Disordered" evidence="1">
    <location>
        <begin position="194"/>
        <end position="213"/>
    </location>
</feature>
<comment type="caution">
    <text evidence="2">The sequence shown here is derived from an EMBL/GenBank/DDBJ whole genome shotgun (WGS) entry which is preliminary data.</text>
</comment>
<proteinExistence type="predicted"/>
<feature type="compositionally biased region" description="Basic and acidic residues" evidence="1">
    <location>
        <begin position="1"/>
        <end position="11"/>
    </location>
</feature>
<accession>A0ABQ4ZTZ6</accession>